<dbReference type="InterPro" id="IPR050491">
    <property type="entry name" value="AmpC-like"/>
</dbReference>
<evidence type="ECO:0000256" key="2">
    <source>
        <dbReference type="SAM" id="SignalP"/>
    </source>
</evidence>
<name>A0ABZ1YK43_9NOCA</name>
<keyword evidence="1" id="KW-0472">Membrane</keyword>
<dbReference type="PANTHER" id="PTHR46825">
    <property type="entry name" value="D-ALANYL-D-ALANINE-CARBOXYPEPTIDASE/ENDOPEPTIDASE AMPH"/>
    <property type="match status" value="1"/>
</dbReference>
<accession>A0ABZ1YK43</accession>
<dbReference type="RefSeq" id="WP_329406073.1">
    <property type="nucleotide sequence ID" value="NZ_CP109441.1"/>
</dbReference>
<dbReference type="EMBL" id="CP109441">
    <property type="protein sequence ID" value="WUV43574.1"/>
    <property type="molecule type" value="Genomic_DNA"/>
</dbReference>
<sequence length="503" mass="54045">MVAEYLRRVVVIALLLVLLPSAGTAVAAPAAEGVDPAAVDRYMSEYLSRTRLPGASIAITHGDRVVYVAGYGHDSSGAAISATSRMPIASVSKSMTALAVMQLVDAGKVRLDAPVREYLTDFRLADSRGDRITVRELLNQTSGMSDTAFPDLRRPQADSPAGAVARLHAAKLAADPGTEFHYHNPNYQVAARLIEVVSGEPFADYMRRNVFGPIGMRDSTTVNTPRDAEDVTHGYIRAYGLAIPVAEPDWFVGGSHGVITTAADLAAWLITQNSGGVAPDGRRVVSAAAVTEMHTPSGVGDDDYGMGWQREQSDQIVHYGDWFTYTAAQVLVPDTGYGIAVIADTGLALEDDPRIIAQGLVELTRGESPDVHRPWGIYADWGMALLTLATLALGVLCLVRSRRWADRQTTRSSWLIALRQLPYLAPIPILIALPQLAGLVFRGRAPTFLQVTYVWPGLVVFLGVAALAGGCVLLARGVWLIMLRRNRSGTDVEREAPVAQAPA</sequence>
<keyword evidence="1" id="KW-0812">Transmembrane</keyword>
<keyword evidence="2" id="KW-0732">Signal</keyword>
<evidence type="ECO:0000256" key="1">
    <source>
        <dbReference type="SAM" id="Phobius"/>
    </source>
</evidence>
<proteinExistence type="predicted"/>
<dbReference type="Gene3D" id="3.40.710.10">
    <property type="entry name" value="DD-peptidase/beta-lactamase superfamily"/>
    <property type="match status" value="1"/>
</dbReference>
<keyword evidence="5" id="KW-1185">Reference proteome</keyword>
<dbReference type="Pfam" id="PF00144">
    <property type="entry name" value="Beta-lactamase"/>
    <property type="match status" value="1"/>
</dbReference>
<evidence type="ECO:0000313" key="5">
    <source>
        <dbReference type="Proteomes" id="UP001432062"/>
    </source>
</evidence>
<protein>
    <submittedName>
        <fullName evidence="4">Beta-lactamase family protein</fullName>
    </submittedName>
</protein>
<evidence type="ECO:0000259" key="3">
    <source>
        <dbReference type="Pfam" id="PF00144"/>
    </source>
</evidence>
<feature type="signal peptide" evidence="2">
    <location>
        <begin position="1"/>
        <end position="27"/>
    </location>
</feature>
<organism evidence="4 5">
    <name type="scientific">Nocardia vinacea</name>
    <dbReference type="NCBI Taxonomy" id="96468"/>
    <lineage>
        <taxon>Bacteria</taxon>
        <taxon>Bacillati</taxon>
        <taxon>Actinomycetota</taxon>
        <taxon>Actinomycetes</taxon>
        <taxon>Mycobacteriales</taxon>
        <taxon>Nocardiaceae</taxon>
        <taxon>Nocardia</taxon>
    </lineage>
</organism>
<feature type="transmembrane region" description="Helical" evidence="1">
    <location>
        <begin position="420"/>
        <end position="441"/>
    </location>
</feature>
<feature type="domain" description="Beta-lactamase-related" evidence="3">
    <location>
        <begin position="39"/>
        <end position="345"/>
    </location>
</feature>
<dbReference type="Proteomes" id="UP001432062">
    <property type="component" value="Chromosome"/>
</dbReference>
<keyword evidence="1" id="KW-1133">Transmembrane helix</keyword>
<dbReference type="SUPFAM" id="SSF56601">
    <property type="entry name" value="beta-lactamase/transpeptidase-like"/>
    <property type="match status" value="1"/>
</dbReference>
<dbReference type="InterPro" id="IPR001466">
    <property type="entry name" value="Beta-lactam-related"/>
</dbReference>
<gene>
    <name evidence="4" type="ORF">OG563_30700</name>
</gene>
<feature type="chain" id="PRO_5047078428" evidence="2">
    <location>
        <begin position="28"/>
        <end position="503"/>
    </location>
</feature>
<feature type="transmembrane region" description="Helical" evidence="1">
    <location>
        <begin position="375"/>
        <end position="399"/>
    </location>
</feature>
<dbReference type="InterPro" id="IPR012338">
    <property type="entry name" value="Beta-lactam/transpept-like"/>
</dbReference>
<evidence type="ECO:0000313" key="4">
    <source>
        <dbReference type="EMBL" id="WUV43574.1"/>
    </source>
</evidence>
<feature type="transmembrane region" description="Helical" evidence="1">
    <location>
        <begin position="453"/>
        <end position="475"/>
    </location>
</feature>
<dbReference type="PANTHER" id="PTHR46825:SF9">
    <property type="entry name" value="BETA-LACTAMASE-RELATED DOMAIN-CONTAINING PROTEIN"/>
    <property type="match status" value="1"/>
</dbReference>
<reference evidence="4" key="1">
    <citation type="submission" date="2022-10" db="EMBL/GenBank/DDBJ databases">
        <title>The complete genomes of actinobacterial strains from the NBC collection.</title>
        <authorList>
            <person name="Joergensen T.S."/>
            <person name="Alvarez Arevalo M."/>
            <person name="Sterndorff E.B."/>
            <person name="Faurdal D."/>
            <person name="Vuksanovic O."/>
            <person name="Mourched A.-S."/>
            <person name="Charusanti P."/>
            <person name="Shaw S."/>
            <person name="Blin K."/>
            <person name="Weber T."/>
        </authorList>
    </citation>
    <scope>NUCLEOTIDE SEQUENCE</scope>
    <source>
        <strain evidence="4">NBC_01482</strain>
    </source>
</reference>